<keyword evidence="2" id="KW-1185">Reference proteome</keyword>
<dbReference type="Proteomes" id="UP000323917">
    <property type="component" value="Chromosome"/>
</dbReference>
<sequence length="92" mass="10541">MTVDSFLLSFLLTAGRGRCKYVIKAAEIEGVVDNWLYSFSGVTREQRDLGRLTKRQQEKLEQAADILNRFVPMFVEQPEDGSYSPHIIDMTI</sequence>
<evidence type="ECO:0000313" key="1">
    <source>
        <dbReference type="EMBL" id="QEG35925.1"/>
    </source>
</evidence>
<organism evidence="1 2">
    <name type="scientific">Bythopirellula goksoeyrii</name>
    <dbReference type="NCBI Taxonomy" id="1400387"/>
    <lineage>
        <taxon>Bacteria</taxon>
        <taxon>Pseudomonadati</taxon>
        <taxon>Planctomycetota</taxon>
        <taxon>Planctomycetia</taxon>
        <taxon>Pirellulales</taxon>
        <taxon>Lacipirellulaceae</taxon>
        <taxon>Bythopirellula</taxon>
    </lineage>
</organism>
<reference evidence="1 2" key="1">
    <citation type="submission" date="2019-08" db="EMBL/GenBank/DDBJ databases">
        <title>Deep-cultivation of Planctomycetes and their phenomic and genomic characterization uncovers novel biology.</title>
        <authorList>
            <person name="Wiegand S."/>
            <person name="Jogler M."/>
            <person name="Boedeker C."/>
            <person name="Pinto D."/>
            <person name="Vollmers J."/>
            <person name="Rivas-Marin E."/>
            <person name="Kohn T."/>
            <person name="Peeters S.H."/>
            <person name="Heuer A."/>
            <person name="Rast P."/>
            <person name="Oberbeckmann S."/>
            <person name="Bunk B."/>
            <person name="Jeske O."/>
            <person name="Meyerdierks A."/>
            <person name="Storesund J.E."/>
            <person name="Kallscheuer N."/>
            <person name="Luecker S."/>
            <person name="Lage O.M."/>
            <person name="Pohl T."/>
            <person name="Merkel B.J."/>
            <person name="Hornburger P."/>
            <person name="Mueller R.-W."/>
            <person name="Bruemmer F."/>
            <person name="Labrenz M."/>
            <person name="Spormann A.M."/>
            <person name="Op den Camp H."/>
            <person name="Overmann J."/>
            <person name="Amann R."/>
            <person name="Jetten M.S.M."/>
            <person name="Mascher T."/>
            <person name="Medema M.H."/>
            <person name="Devos D.P."/>
            <person name="Kaster A.-K."/>
            <person name="Ovreas L."/>
            <person name="Rohde M."/>
            <person name="Galperin M.Y."/>
            <person name="Jogler C."/>
        </authorList>
    </citation>
    <scope>NUCLEOTIDE SEQUENCE [LARGE SCALE GENOMIC DNA]</scope>
    <source>
        <strain evidence="1 2">Pr1d</strain>
    </source>
</reference>
<dbReference type="AlphaFoldDB" id="A0A5B9QEA3"/>
<name>A0A5B9QEA3_9BACT</name>
<accession>A0A5B9QEA3</accession>
<protein>
    <submittedName>
        <fullName evidence="1">Uncharacterized protein</fullName>
    </submittedName>
</protein>
<proteinExistence type="predicted"/>
<gene>
    <name evidence="1" type="ORF">Pr1d_32330</name>
</gene>
<evidence type="ECO:0000313" key="2">
    <source>
        <dbReference type="Proteomes" id="UP000323917"/>
    </source>
</evidence>
<dbReference type="EMBL" id="CP042913">
    <property type="protein sequence ID" value="QEG35925.1"/>
    <property type="molecule type" value="Genomic_DNA"/>
</dbReference>
<dbReference type="KEGG" id="bgok:Pr1d_32330"/>
<dbReference type="RefSeq" id="WP_148074360.1">
    <property type="nucleotide sequence ID" value="NZ_CP042913.1"/>
</dbReference>